<dbReference type="EMBL" id="CP108090">
    <property type="protein sequence ID" value="WUQ17219.1"/>
    <property type="molecule type" value="Genomic_DNA"/>
</dbReference>
<sequence>MDLDTGESRVEQEDNGAVANPGGAELLYWPDTCTGIGDYVLRALPNTRVGLLRADTPRTAEACKAAAGTGFAALPLYERRDTKERGFTVGAALCAVTADGAVAMALIDHMSGGATTDVSVSGNLYVWPQTSN</sequence>
<dbReference type="Proteomes" id="UP001432039">
    <property type="component" value="Chromosome"/>
</dbReference>
<evidence type="ECO:0000313" key="1">
    <source>
        <dbReference type="EMBL" id="WUQ17219.1"/>
    </source>
</evidence>
<organism evidence="1 2">
    <name type="scientific">Streptomyces virginiae</name>
    <name type="common">Streptomyces cinnamonensis</name>
    <dbReference type="NCBI Taxonomy" id="1961"/>
    <lineage>
        <taxon>Bacteria</taxon>
        <taxon>Bacillati</taxon>
        <taxon>Actinomycetota</taxon>
        <taxon>Actinomycetes</taxon>
        <taxon>Kitasatosporales</taxon>
        <taxon>Streptomycetaceae</taxon>
        <taxon>Streptomyces</taxon>
    </lineage>
</organism>
<keyword evidence="2" id="KW-1185">Reference proteome</keyword>
<evidence type="ECO:0000313" key="2">
    <source>
        <dbReference type="Proteomes" id="UP001432039"/>
    </source>
</evidence>
<gene>
    <name evidence="1" type="ORF">OG517_40755</name>
</gene>
<dbReference type="RefSeq" id="WP_328965444.1">
    <property type="nucleotide sequence ID" value="NZ_CP108090.1"/>
</dbReference>
<name>A0ABZ1TN35_STRVG</name>
<evidence type="ECO:0008006" key="3">
    <source>
        <dbReference type="Google" id="ProtNLM"/>
    </source>
</evidence>
<proteinExistence type="predicted"/>
<reference evidence="1" key="1">
    <citation type="submission" date="2022-10" db="EMBL/GenBank/DDBJ databases">
        <title>The complete genomes of actinobacterial strains from the NBC collection.</title>
        <authorList>
            <person name="Joergensen T.S."/>
            <person name="Alvarez Arevalo M."/>
            <person name="Sterndorff E.B."/>
            <person name="Faurdal D."/>
            <person name="Vuksanovic O."/>
            <person name="Mourched A.-S."/>
            <person name="Charusanti P."/>
            <person name="Shaw S."/>
            <person name="Blin K."/>
            <person name="Weber T."/>
        </authorList>
    </citation>
    <scope>NUCLEOTIDE SEQUENCE</scope>
    <source>
        <strain evidence="1">NBC_00248</strain>
    </source>
</reference>
<protein>
    <recommendedName>
        <fullName evidence="3">LysR substrate-binding domain-containing protein</fullName>
    </recommendedName>
</protein>
<accession>A0ABZ1TN35</accession>